<dbReference type="Proteomes" id="UP001642484">
    <property type="component" value="Unassembled WGS sequence"/>
</dbReference>
<evidence type="ECO:0000313" key="3">
    <source>
        <dbReference type="Proteomes" id="UP001642484"/>
    </source>
</evidence>
<comment type="caution">
    <text evidence="2">The sequence shown here is derived from an EMBL/GenBank/DDBJ whole genome shotgun (WGS) entry which is preliminary data.</text>
</comment>
<protein>
    <submittedName>
        <fullName evidence="2">Uncharacterized protein</fullName>
    </submittedName>
</protein>
<organism evidence="2 3">
    <name type="scientific">Durusdinium trenchii</name>
    <dbReference type="NCBI Taxonomy" id="1381693"/>
    <lineage>
        <taxon>Eukaryota</taxon>
        <taxon>Sar</taxon>
        <taxon>Alveolata</taxon>
        <taxon>Dinophyceae</taxon>
        <taxon>Suessiales</taxon>
        <taxon>Symbiodiniaceae</taxon>
        <taxon>Durusdinium</taxon>
    </lineage>
</organism>
<evidence type="ECO:0000256" key="1">
    <source>
        <dbReference type="SAM" id="MobiDB-lite"/>
    </source>
</evidence>
<name>A0ABP0IIS5_9DINO</name>
<feature type="region of interest" description="Disordered" evidence="1">
    <location>
        <begin position="365"/>
        <end position="387"/>
    </location>
</feature>
<gene>
    <name evidence="2" type="ORF">CCMP2556_LOCUS6882</name>
</gene>
<keyword evidence="3" id="KW-1185">Reference proteome</keyword>
<sequence length="589" mass="63728">MHPTTICPRSFSSVYCTKVAPDLSEAINTNRGVTLTTSSIRRRPNAFNLLHQLEAMQRGGFDNALQNLEALNTTASFAAAYQIGRTEAGAASNLLTAVSESTRDQLKELVRLFGQPRFLLHDGIAAGVFNMTYNGGALSVDESLSLIQAICGGNSSTLGFVLMPSFDVQEISMIFKESAHGGDRRKTNQQCLAITSGSHKHIEWNKSRIMLGAITGIERARVNELANPEEDRPLAPHWRATTRNIEASKSIVLKLLDGLQLPEGAPILVVYCMPHRFGEWSQACAQIQLGELLGENKSVRMHYMGILLADDVGTMSSLKSSVAGQLMTKWIPDMVKNKYIASQAAALTKWEDAIGNDKSIKQALQGISEESTSSEPSGSSVVPTESARTLASPDYTGAVDVPNFGTRVNLEKKPMDEFSSGRTIHCQAQLANSDLNIVKDKNDGSLWITNATGSAAELKARELFGFNVGSFAEVVAGDAASVVDSIPWLVTSDLHVVSLVSSAGDGTQTKELMTIADLCCWITRTRGATDGPSGPTPKTFRYTITPRPKVNCFKPKKLEDDPPTSRYSQFGAIFNNFKQLPASSSFGIV</sequence>
<dbReference type="EMBL" id="CAXAMN010003025">
    <property type="protein sequence ID" value="CAK9002505.1"/>
    <property type="molecule type" value="Genomic_DNA"/>
</dbReference>
<accession>A0ABP0IIS5</accession>
<proteinExistence type="predicted"/>
<feature type="compositionally biased region" description="Low complexity" evidence="1">
    <location>
        <begin position="368"/>
        <end position="386"/>
    </location>
</feature>
<evidence type="ECO:0000313" key="2">
    <source>
        <dbReference type="EMBL" id="CAK9002505.1"/>
    </source>
</evidence>
<reference evidence="2 3" key="1">
    <citation type="submission" date="2024-02" db="EMBL/GenBank/DDBJ databases">
        <authorList>
            <person name="Chen Y."/>
            <person name="Shah S."/>
            <person name="Dougan E. K."/>
            <person name="Thang M."/>
            <person name="Chan C."/>
        </authorList>
    </citation>
    <scope>NUCLEOTIDE SEQUENCE [LARGE SCALE GENOMIC DNA]</scope>
</reference>